<evidence type="ECO:0000313" key="10">
    <source>
        <dbReference type="EMBL" id="OQR78217.1"/>
    </source>
</evidence>
<dbReference type="GO" id="GO:0006310">
    <property type="term" value="P:DNA recombination"/>
    <property type="evidence" value="ECO:0007669"/>
    <property type="project" value="InterPro"/>
</dbReference>
<feature type="compositionally biased region" description="Basic residues" evidence="8">
    <location>
        <begin position="114"/>
        <end position="123"/>
    </location>
</feature>
<keyword evidence="7" id="KW-0539">Nucleus</keyword>
<comment type="caution">
    <text evidence="10">The sequence shown here is derived from an EMBL/GenBank/DDBJ whole genome shotgun (WGS) entry which is preliminary data.</text>
</comment>
<dbReference type="AlphaFoldDB" id="A0A1V9XXH3"/>
<keyword evidence="5" id="KW-0863">Zinc-finger</keyword>
<proteinExistence type="inferred from homology"/>
<dbReference type="GO" id="GO:0003910">
    <property type="term" value="F:DNA ligase (ATP) activity"/>
    <property type="evidence" value="ECO:0007669"/>
    <property type="project" value="InterPro"/>
</dbReference>
<feature type="region of interest" description="Disordered" evidence="8">
    <location>
        <begin position="114"/>
        <end position="141"/>
    </location>
</feature>
<evidence type="ECO:0000256" key="8">
    <source>
        <dbReference type="SAM" id="MobiDB-lite"/>
    </source>
</evidence>
<evidence type="ECO:0000256" key="1">
    <source>
        <dbReference type="ARBA" id="ARBA00004123"/>
    </source>
</evidence>
<accession>A0A1V9XXH3</accession>
<dbReference type="Pfam" id="PF04675">
    <property type="entry name" value="DNA_ligase_A_N"/>
    <property type="match status" value="1"/>
</dbReference>
<keyword evidence="6" id="KW-0862">Zinc</keyword>
<feature type="non-terminal residue" evidence="10">
    <location>
        <position position="362"/>
    </location>
</feature>
<evidence type="ECO:0000256" key="5">
    <source>
        <dbReference type="ARBA" id="ARBA00022771"/>
    </source>
</evidence>
<feature type="domain" description="PARP-type" evidence="9">
    <location>
        <begin position="8"/>
        <end position="100"/>
    </location>
</feature>
<dbReference type="InParanoid" id="A0A1V9XXH3"/>
<dbReference type="SUPFAM" id="SSF57716">
    <property type="entry name" value="Glucocorticoid receptor-like (DNA-binding domain)"/>
    <property type="match status" value="1"/>
</dbReference>
<dbReference type="PROSITE" id="PS00347">
    <property type="entry name" value="ZF_PARP_1"/>
    <property type="match status" value="1"/>
</dbReference>
<dbReference type="PROSITE" id="PS50064">
    <property type="entry name" value="ZF_PARP_2"/>
    <property type="match status" value="1"/>
</dbReference>
<reference evidence="10 11" key="1">
    <citation type="journal article" date="2017" name="Gigascience">
        <title>Draft genome of the honey bee ectoparasitic mite, Tropilaelaps mercedesae, is shaped by the parasitic life history.</title>
        <authorList>
            <person name="Dong X."/>
            <person name="Armstrong S.D."/>
            <person name="Xia D."/>
            <person name="Makepeace B.L."/>
            <person name="Darby A.C."/>
            <person name="Kadowaki T."/>
        </authorList>
    </citation>
    <scope>NUCLEOTIDE SEQUENCE [LARGE SCALE GENOMIC DNA]</scope>
    <source>
        <strain evidence="10">Wuxi-XJTLU</strain>
    </source>
</reference>
<dbReference type="EMBL" id="MNPL01002500">
    <property type="protein sequence ID" value="OQR78217.1"/>
    <property type="molecule type" value="Genomic_DNA"/>
</dbReference>
<comment type="similarity">
    <text evidence="2">Belongs to the ATP-dependent DNA ligase family.</text>
</comment>
<dbReference type="InterPro" id="IPR001510">
    <property type="entry name" value="Znf_PARP"/>
</dbReference>
<dbReference type="Proteomes" id="UP000192247">
    <property type="component" value="Unassembled WGS sequence"/>
</dbReference>
<dbReference type="PANTHER" id="PTHR45674:SF9">
    <property type="entry name" value="DNA LIGASE 3"/>
    <property type="match status" value="1"/>
</dbReference>
<dbReference type="InterPro" id="IPR036957">
    <property type="entry name" value="Znf_PARP_sf"/>
</dbReference>
<dbReference type="GO" id="GO:0006302">
    <property type="term" value="P:double-strand break repair"/>
    <property type="evidence" value="ECO:0007669"/>
    <property type="project" value="TreeGrafter"/>
</dbReference>
<keyword evidence="11" id="KW-1185">Reference proteome</keyword>
<dbReference type="GO" id="GO:0008270">
    <property type="term" value="F:zinc ion binding"/>
    <property type="evidence" value="ECO:0007669"/>
    <property type="project" value="UniProtKB-KW"/>
</dbReference>
<dbReference type="GO" id="GO:0003677">
    <property type="term" value="F:DNA binding"/>
    <property type="evidence" value="ECO:0007669"/>
    <property type="project" value="InterPro"/>
</dbReference>
<dbReference type="Gene3D" id="3.30.1740.10">
    <property type="entry name" value="Zinc finger, PARP-type"/>
    <property type="match status" value="1"/>
</dbReference>
<dbReference type="SUPFAM" id="SSF117018">
    <property type="entry name" value="ATP-dependent DNA ligase DNA-binding domain"/>
    <property type="match status" value="1"/>
</dbReference>
<evidence type="ECO:0000259" key="9">
    <source>
        <dbReference type="PROSITE" id="PS50064"/>
    </source>
</evidence>
<name>A0A1V9XXH3_9ACAR</name>
<dbReference type="GO" id="GO:0070421">
    <property type="term" value="C:DNA ligase III-XRCC1 complex"/>
    <property type="evidence" value="ECO:0007669"/>
    <property type="project" value="TreeGrafter"/>
</dbReference>
<evidence type="ECO:0000313" key="11">
    <source>
        <dbReference type="Proteomes" id="UP000192247"/>
    </source>
</evidence>
<protein>
    <submittedName>
        <fullName evidence="10">DNA ligase 3-like</fullName>
    </submittedName>
</protein>
<comment type="subcellular location">
    <subcellularLocation>
        <location evidence="1">Nucleus</location>
    </subcellularLocation>
</comment>
<evidence type="ECO:0000256" key="7">
    <source>
        <dbReference type="ARBA" id="ARBA00023242"/>
    </source>
</evidence>
<dbReference type="Gene3D" id="1.10.3260.10">
    <property type="entry name" value="DNA ligase, ATP-dependent, N-terminal domain"/>
    <property type="match status" value="1"/>
</dbReference>
<dbReference type="GO" id="GO:0006273">
    <property type="term" value="P:lagging strand elongation"/>
    <property type="evidence" value="ECO:0007669"/>
    <property type="project" value="TreeGrafter"/>
</dbReference>
<sequence>MRDEGKKFCADYAKRRMASCRKCKAKIDKGLLRIAKIVPNPFTDAGDDMKEWYHLDCIFESFQRARATTRTIEDAEDIEGFKDLEKNDRKKILVKIDELQNKLASKSSGAQKTLRKFATKRTSKPIEAAGSSSSLDESQEKRMRLDQFPNERDDLKLNEINKDNSFKEFRKLCAKLYEEPAYTKKTAIVRNLLQKGTSGHGFEGNTYLWVKFLLPMVNKRIYNLQSKQLCKLFARVFGGCIYDSMLEDLEQGDAAETVAKFHEKAVKCPPAPKANLSLQQVDRYLDKLSKLTREEDQINLLDEIARTCTANDLKMIVRLIKHDIRINAGPRHILDALNPAAYEAFHASLDLKEVVRQSLAEG</sequence>
<evidence type="ECO:0000256" key="2">
    <source>
        <dbReference type="ARBA" id="ARBA00007572"/>
    </source>
</evidence>
<dbReference type="FunFam" id="1.10.3260.10:FF:000002">
    <property type="entry name" value="DNA ligase"/>
    <property type="match status" value="1"/>
</dbReference>
<dbReference type="SMART" id="SM01336">
    <property type="entry name" value="zf-PARP"/>
    <property type="match status" value="1"/>
</dbReference>
<dbReference type="InterPro" id="IPR036599">
    <property type="entry name" value="DNA_ligase_N_sf"/>
</dbReference>
<evidence type="ECO:0000256" key="6">
    <source>
        <dbReference type="ARBA" id="ARBA00022833"/>
    </source>
</evidence>
<dbReference type="InterPro" id="IPR050191">
    <property type="entry name" value="ATP-dep_DNA_ligase"/>
</dbReference>
<gene>
    <name evidence="10" type="ORF">BIW11_06548</name>
</gene>
<evidence type="ECO:0000256" key="4">
    <source>
        <dbReference type="ARBA" id="ARBA00022723"/>
    </source>
</evidence>
<dbReference type="STRING" id="418985.A0A1V9XXH3"/>
<dbReference type="PANTHER" id="PTHR45674">
    <property type="entry name" value="DNA LIGASE 1/3 FAMILY MEMBER"/>
    <property type="match status" value="1"/>
</dbReference>
<dbReference type="Pfam" id="PF00645">
    <property type="entry name" value="zf-PARP"/>
    <property type="match status" value="1"/>
</dbReference>
<organism evidence="10 11">
    <name type="scientific">Tropilaelaps mercedesae</name>
    <dbReference type="NCBI Taxonomy" id="418985"/>
    <lineage>
        <taxon>Eukaryota</taxon>
        <taxon>Metazoa</taxon>
        <taxon>Ecdysozoa</taxon>
        <taxon>Arthropoda</taxon>
        <taxon>Chelicerata</taxon>
        <taxon>Arachnida</taxon>
        <taxon>Acari</taxon>
        <taxon>Parasitiformes</taxon>
        <taxon>Mesostigmata</taxon>
        <taxon>Gamasina</taxon>
        <taxon>Dermanyssoidea</taxon>
        <taxon>Laelapidae</taxon>
        <taxon>Tropilaelaps</taxon>
    </lineage>
</organism>
<dbReference type="InterPro" id="IPR012308">
    <property type="entry name" value="DNA_ligase_ATP-dep_N"/>
</dbReference>
<dbReference type="OrthoDB" id="206088at2759"/>
<keyword evidence="4" id="KW-0479">Metal-binding</keyword>
<evidence type="ECO:0000256" key="3">
    <source>
        <dbReference type="ARBA" id="ARBA00022598"/>
    </source>
</evidence>
<keyword evidence="3 10" id="KW-0436">Ligase</keyword>